<dbReference type="GO" id="GO:0005743">
    <property type="term" value="C:mitochondrial inner membrane"/>
    <property type="evidence" value="ECO:0007669"/>
    <property type="project" value="UniProtKB-SubCell"/>
</dbReference>
<evidence type="ECO:0000313" key="12">
    <source>
        <dbReference type="EMBL" id="KAJ9145258.1"/>
    </source>
</evidence>
<protein>
    <recommendedName>
        <fullName evidence="4">Cytochrome c oxidase assembly protein COX16, mitochondrial</fullName>
    </recommendedName>
    <alternativeName>
        <fullName evidence="5">Cytochrome c oxidase assembly protein cox16, mitochondrial</fullName>
    </alternativeName>
</protein>
<dbReference type="InterPro" id="IPR020164">
    <property type="entry name" value="Cyt_c_Oxase_assmbl_COX16"/>
</dbReference>
<sequence>MPTFENRKFRGAADANKLGARYRAVMARHPFLMFGLPFMAVIIGGSFVLTPATAIRYERQDRKVRQLTKEEELGLGKMGRKVDIREEYYRLAAKDLDDWEQKRVKRLPGESDGVL</sequence>
<comment type="subcellular location">
    <subcellularLocation>
        <location evidence="2">Mitochondrion inner membrane</location>
        <topology evidence="2">Single-pass membrane protein</topology>
    </subcellularLocation>
</comment>
<dbReference type="EMBL" id="JANBVN010000090">
    <property type="protein sequence ID" value="KAJ9145258.1"/>
    <property type="molecule type" value="Genomic_DNA"/>
</dbReference>
<keyword evidence="13" id="KW-1185">Reference proteome</keyword>
<dbReference type="PANTHER" id="PTHR17130:SF14">
    <property type="entry name" value="CYTOCHROME C OXIDASE ASSEMBLY PROTEIN COX16 HOMOLOG, MITOCHONDRIAL"/>
    <property type="match status" value="1"/>
</dbReference>
<evidence type="ECO:0000256" key="9">
    <source>
        <dbReference type="ARBA" id="ARBA00023128"/>
    </source>
</evidence>
<dbReference type="PANTHER" id="PTHR17130">
    <property type="entry name" value="MITOCHONDRIAL OUTER MEMBRANE PROTEIN 25"/>
    <property type="match status" value="1"/>
</dbReference>
<evidence type="ECO:0000256" key="4">
    <source>
        <dbReference type="ARBA" id="ARBA00015368"/>
    </source>
</evidence>
<comment type="caution">
    <text evidence="12">The sequence shown here is derived from an EMBL/GenBank/DDBJ whole genome shotgun (WGS) entry which is preliminary data.</text>
</comment>
<keyword evidence="8 11" id="KW-1133">Transmembrane helix</keyword>
<evidence type="ECO:0000256" key="7">
    <source>
        <dbReference type="ARBA" id="ARBA00022792"/>
    </source>
</evidence>
<comment type="similarity">
    <text evidence="3">Belongs to the COX16 family.</text>
</comment>
<dbReference type="Proteomes" id="UP001174691">
    <property type="component" value="Unassembled WGS sequence"/>
</dbReference>
<dbReference type="AlphaFoldDB" id="A0AA38VQQ0"/>
<keyword evidence="9" id="KW-0496">Mitochondrion</keyword>
<reference evidence="12" key="1">
    <citation type="submission" date="2022-07" db="EMBL/GenBank/DDBJ databases">
        <title>Fungi with potential for degradation of polypropylene.</title>
        <authorList>
            <person name="Gostincar C."/>
        </authorList>
    </citation>
    <scope>NUCLEOTIDE SEQUENCE</scope>
    <source>
        <strain evidence="12">EXF-13287</strain>
    </source>
</reference>
<dbReference type="Pfam" id="PF14138">
    <property type="entry name" value="COX16"/>
    <property type="match status" value="1"/>
</dbReference>
<evidence type="ECO:0000256" key="2">
    <source>
        <dbReference type="ARBA" id="ARBA00004434"/>
    </source>
</evidence>
<keyword evidence="6 11" id="KW-0812">Transmembrane</keyword>
<evidence type="ECO:0000256" key="3">
    <source>
        <dbReference type="ARBA" id="ARBA00008370"/>
    </source>
</evidence>
<evidence type="ECO:0000256" key="6">
    <source>
        <dbReference type="ARBA" id="ARBA00022692"/>
    </source>
</evidence>
<gene>
    <name evidence="12" type="ORF">NKR19_g6095</name>
</gene>
<comment type="function">
    <text evidence="1">Required for the assembly of the mitochondrial respiratory chain complex IV (CIV), also known as cytochrome c oxidase. May participate in merging the COX1 and COX2 assembly lines.</text>
</comment>
<evidence type="ECO:0000313" key="13">
    <source>
        <dbReference type="Proteomes" id="UP001174691"/>
    </source>
</evidence>
<keyword evidence="10 11" id="KW-0472">Membrane</keyword>
<evidence type="ECO:0000256" key="8">
    <source>
        <dbReference type="ARBA" id="ARBA00022989"/>
    </source>
</evidence>
<proteinExistence type="inferred from homology"/>
<evidence type="ECO:0000256" key="10">
    <source>
        <dbReference type="ARBA" id="ARBA00023136"/>
    </source>
</evidence>
<organism evidence="12 13">
    <name type="scientific">Coniochaeta hoffmannii</name>
    <dbReference type="NCBI Taxonomy" id="91930"/>
    <lineage>
        <taxon>Eukaryota</taxon>
        <taxon>Fungi</taxon>
        <taxon>Dikarya</taxon>
        <taxon>Ascomycota</taxon>
        <taxon>Pezizomycotina</taxon>
        <taxon>Sordariomycetes</taxon>
        <taxon>Sordariomycetidae</taxon>
        <taxon>Coniochaetales</taxon>
        <taxon>Coniochaetaceae</taxon>
        <taxon>Coniochaeta</taxon>
    </lineage>
</organism>
<evidence type="ECO:0000256" key="5">
    <source>
        <dbReference type="ARBA" id="ARBA00019222"/>
    </source>
</evidence>
<keyword evidence="7" id="KW-0999">Mitochondrion inner membrane</keyword>
<evidence type="ECO:0000256" key="11">
    <source>
        <dbReference type="SAM" id="Phobius"/>
    </source>
</evidence>
<accession>A0AA38VQQ0</accession>
<name>A0AA38VQQ0_9PEZI</name>
<dbReference type="GO" id="GO:0033617">
    <property type="term" value="P:mitochondrial respiratory chain complex IV assembly"/>
    <property type="evidence" value="ECO:0007669"/>
    <property type="project" value="TreeGrafter"/>
</dbReference>
<evidence type="ECO:0000256" key="1">
    <source>
        <dbReference type="ARBA" id="ARBA00002490"/>
    </source>
</evidence>
<feature type="transmembrane region" description="Helical" evidence="11">
    <location>
        <begin position="31"/>
        <end position="55"/>
    </location>
</feature>